<gene>
    <name evidence="1" type="ORF">SAMN04487947_3445</name>
</gene>
<protein>
    <submittedName>
        <fullName evidence="1">Uncharacterized protein</fullName>
    </submittedName>
</protein>
<name>A0A1I6ILG2_9EURY</name>
<dbReference type="EMBL" id="FOYT01000003">
    <property type="protein sequence ID" value="SFR67607.1"/>
    <property type="molecule type" value="Genomic_DNA"/>
</dbReference>
<evidence type="ECO:0000313" key="1">
    <source>
        <dbReference type="EMBL" id="SFR67607.1"/>
    </source>
</evidence>
<dbReference type="RefSeq" id="WP_177232677.1">
    <property type="nucleotide sequence ID" value="NZ_FOYT01000003.1"/>
</dbReference>
<proteinExistence type="predicted"/>
<evidence type="ECO:0000313" key="2">
    <source>
        <dbReference type="Proteomes" id="UP000198531"/>
    </source>
</evidence>
<sequence length="53" mass="5348">MARPLRTAAAVLAGLLVLAGLALAATGDLSLAGLCFLGTSIVIYFRETALADD</sequence>
<dbReference type="AlphaFoldDB" id="A0A1I6ILG2"/>
<reference evidence="2" key="1">
    <citation type="submission" date="2016-10" db="EMBL/GenBank/DDBJ databases">
        <authorList>
            <person name="Varghese N."/>
            <person name="Submissions S."/>
        </authorList>
    </citation>
    <scope>NUCLEOTIDE SEQUENCE [LARGE SCALE GENOMIC DNA]</scope>
    <source>
        <strain evidence="2">CGMCC 1.7736</strain>
    </source>
</reference>
<keyword evidence="2" id="KW-1185">Reference proteome</keyword>
<organism evidence="1 2">
    <name type="scientific">Halogeometricum rufum</name>
    <dbReference type="NCBI Taxonomy" id="553469"/>
    <lineage>
        <taxon>Archaea</taxon>
        <taxon>Methanobacteriati</taxon>
        <taxon>Methanobacteriota</taxon>
        <taxon>Stenosarchaea group</taxon>
        <taxon>Halobacteria</taxon>
        <taxon>Halobacteriales</taxon>
        <taxon>Haloferacaceae</taxon>
        <taxon>Halogeometricum</taxon>
    </lineage>
</organism>
<accession>A0A1I6ILG2</accession>
<dbReference type="Proteomes" id="UP000198531">
    <property type="component" value="Unassembled WGS sequence"/>
</dbReference>